<sequence length="599" mass="68007">MGTLTKDTFKILKYNQRNGFIFTLLFRLITTPLYLLALNAGLKFALKMADYSYLTVSNIGLFLIKPWTAVTIAVLLILGIIVLLLEAGCLITLYQGAFYFRKLNLWQILAGGLSKLLDEIRRKNWQLGLLVLADYFITNVYLIYRVFTHVKPINFVTTEILRQPLGRMVLAAVILILLLIVLPGLYTFHACMVEQKRFRDGYLKSWWLLRRRIFEVLPLMFCYYGLAILALWMLYGFCVLITAIAVTLFTDNRLALAVLPAACDWIELVLIFISSMLLAVGKYGAVSVQYFRFNSRITRKAAAIGYEGKPFGNRKTAGIIMAAASALCLMSLFYVLRNGSVITGDMLSEIQITAHRGSSNEAPENTMAALHKAVNDLADYAEIDVQETRDGIVVLGHDYTLNRVAGVNRSIGSYDFDDLMKLDVGSWFSDEYKEERIPTLKEVMEYCKGKINLNIEIKNMGEDSNLPDKVMQLIEEYQMEEQCVVTSTRFSYLVRIKKADPQIRTGYIISAAYGDFYSSDSIDFISLRSSFINERLVEAAHEKGKAVHAWTVNGKSEMERMKMLGVDNIITDYPILAREIIYREAATESLLEYLQLVLK</sequence>
<dbReference type="EMBL" id="PTJA01000001">
    <property type="protein sequence ID" value="PPK83055.1"/>
    <property type="molecule type" value="Genomic_DNA"/>
</dbReference>
<dbReference type="Proteomes" id="UP000237749">
    <property type="component" value="Unassembled WGS sequence"/>
</dbReference>
<dbReference type="Pfam" id="PF03009">
    <property type="entry name" value="GDPD"/>
    <property type="match status" value="1"/>
</dbReference>
<keyword evidence="1" id="KW-0812">Transmembrane</keyword>
<dbReference type="InterPro" id="IPR030395">
    <property type="entry name" value="GP_PDE_dom"/>
</dbReference>
<dbReference type="InterPro" id="IPR018476">
    <property type="entry name" value="GlyceroP-diester-Pdiesterase_M"/>
</dbReference>
<feature type="transmembrane region" description="Helical" evidence="1">
    <location>
        <begin position="127"/>
        <end position="147"/>
    </location>
</feature>
<dbReference type="PANTHER" id="PTHR46211:SF8">
    <property type="entry name" value="PHOSPHODIESTERASE"/>
    <property type="match status" value="1"/>
</dbReference>
<name>A0A2S6HY09_9FIRM</name>
<feature type="transmembrane region" description="Helical" evidence="1">
    <location>
        <begin position="221"/>
        <end position="249"/>
    </location>
</feature>
<comment type="caution">
    <text evidence="3">The sequence shown here is derived from an EMBL/GenBank/DDBJ whole genome shotgun (WGS) entry which is preliminary data.</text>
</comment>
<evidence type="ECO:0000313" key="4">
    <source>
        <dbReference type="Proteomes" id="UP000237749"/>
    </source>
</evidence>
<dbReference type="PROSITE" id="PS51704">
    <property type="entry name" value="GP_PDE"/>
    <property type="match status" value="1"/>
</dbReference>
<dbReference type="GO" id="GO:0008081">
    <property type="term" value="F:phosphoric diester hydrolase activity"/>
    <property type="evidence" value="ECO:0007669"/>
    <property type="project" value="InterPro"/>
</dbReference>
<dbReference type="AlphaFoldDB" id="A0A2S6HY09"/>
<feature type="transmembrane region" description="Helical" evidence="1">
    <location>
        <begin position="167"/>
        <end position="188"/>
    </location>
</feature>
<feature type="transmembrane region" description="Helical" evidence="1">
    <location>
        <begin position="20"/>
        <end position="46"/>
    </location>
</feature>
<feature type="transmembrane region" description="Helical" evidence="1">
    <location>
        <begin position="269"/>
        <end position="291"/>
    </location>
</feature>
<accession>A0A2S6HY09</accession>
<dbReference type="InterPro" id="IPR017946">
    <property type="entry name" value="PLC-like_Pdiesterase_TIM-brl"/>
</dbReference>
<feature type="transmembrane region" description="Helical" evidence="1">
    <location>
        <begin position="66"/>
        <end position="94"/>
    </location>
</feature>
<protein>
    <submittedName>
        <fullName evidence="3">Glycerophosphoryl diester phosphodiesterase</fullName>
    </submittedName>
</protein>
<evidence type="ECO:0000256" key="1">
    <source>
        <dbReference type="SAM" id="Phobius"/>
    </source>
</evidence>
<dbReference type="Pfam" id="PF10110">
    <property type="entry name" value="GPDPase_memb"/>
    <property type="match status" value="1"/>
</dbReference>
<dbReference type="CDD" id="cd08579">
    <property type="entry name" value="GDPD_memb_like"/>
    <property type="match status" value="1"/>
</dbReference>
<evidence type="ECO:0000259" key="2">
    <source>
        <dbReference type="PROSITE" id="PS51704"/>
    </source>
</evidence>
<keyword evidence="1" id="KW-1133">Transmembrane helix</keyword>
<dbReference type="RefSeq" id="WP_104433501.1">
    <property type="nucleotide sequence ID" value="NZ_PTJA01000001.1"/>
</dbReference>
<reference evidence="3 4" key="1">
    <citation type="submission" date="2018-02" db="EMBL/GenBank/DDBJ databases">
        <title>Genomic Encyclopedia of Archaeal and Bacterial Type Strains, Phase II (KMG-II): from individual species to whole genera.</title>
        <authorList>
            <person name="Goeker M."/>
        </authorList>
    </citation>
    <scope>NUCLEOTIDE SEQUENCE [LARGE SCALE GENOMIC DNA]</scope>
    <source>
        <strain evidence="3 4">DSM 3808</strain>
    </source>
</reference>
<feature type="domain" description="GP-PDE" evidence="2">
    <location>
        <begin position="350"/>
        <end position="581"/>
    </location>
</feature>
<keyword evidence="1" id="KW-0472">Membrane</keyword>
<dbReference type="PANTHER" id="PTHR46211">
    <property type="entry name" value="GLYCEROPHOSPHORYL DIESTER PHOSPHODIESTERASE"/>
    <property type="match status" value="1"/>
</dbReference>
<organism evidence="3 4">
    <name type="scientific">Lacrimispora xylanisolvens</name>
    <dbReference type="NCBI Taxonomy" id="384636"/>
    <lineage>
        <taxon>Bacteria</taxon>
        <taxon>Bacillati</taxon>
        <taxon>Bacillota</taxon>
        <taxon>Clostridia</taxon>
        <taxon>Lachnospirales</taxon>
        <taxon>Lachnospiraceae</taxon>
        <taxon>Lacrimispora</taxon>
    </lineage>
</organism>
<proteinExistence type="predicted"/>
<keyword evidence="4" id="KW-1185">Reference proteome</keyword>
<dbReference type="OrthoDB" id="9776255at2"/>
<gene>
    <name evidence="3" type="ORF">BXY41_101112</name>
</gene>
<dbReference type="GO" id="GO:0006629">
    <property type="term" value="P:lipid metabolic process"/>
    <property type="evidence" value="ECO:0007669"/>
    <property type="project" value="InterPro"/>
</dbReference>
<feature type="transmembrane region" description="Helical" evidence="1">
    <location>
        <begin position="317"/>
        <end position="336"/>
    </location>
</feature>
<dbReference type="Gene3D" id="3.20.20.190">
    <property type="entry name" value="Phosphatidylinositol (PI) phosphodiesterase"/>
    <property type="match status" value="1"/>
</dbReference>
<evidence type="ECO:0000313" key="3">
    <source>
        <dbReference type="EMBL" id="PPK83055.1"/>
    </source>
</evidence>
<dbReference type="SUPFAM" id="SSF51695">
    <property type="entry name" value="PLC-like phosphodiesterases"/>
    <property type="match status" value="1"/>
</dbReference>